<dbReference type="FunFam" id="3.40.50.300:FF:000199">
    <property type="entry name" value="Origin recognition complex subunit 1"/>
    <property type="match status" value="1"/>
</dbReference>
<evidence type="ECO:0000256" key="10">
    <source>
        <dbReference type="RuleBase" id="RU365058"/>
    </source>
</evidence>
<feature type="region of interest" description="Disordered" evidence="11">
    <location>
        <begin position="110"/>
        <end position="160"/>
    </location>
</feature>
<gene>
    <name evidence="13" type="ORF">DB88DRAFT_14014</name>
</gene>
<feature type="compositionally biased region" description="Acidic residues" evidence="11">
    <location>
        <begin position="115"/>
        <end position="129"/>
    </location>
</feature>
<keyword evidence="4" id="KW-0479">Metal-binding</keyword>
<keyword evidence="3 10" id="KW-0235">DNA replication</keyword>
<organism evidence="13 14">
    <name type="scientific">Papiliotrema laurentii</name>
    <name type="common">Cryptococcus laurentii</name>
    <dbReference type="NCBI Taxonomy" id="5418"/>
    <lineage>
        <taxon>Eukaryota</taxon>
        <taxon>Fungi</taxon>
        <taxon>Dikarya</taxon>
        <taxon>Basidiomycota</taxon>
        <taxon>Agaricomycotina</taxon>
        <taxon>Tremellomycetes</taxon>
        <taxon>Tremellales</taxon>
        <taxon>Rhynchogastremaceae</taxon>
        <taxon>Papiliotrema</taxon>
    </lineage>
</organism>
<comment type="subunit">
    <text evidence="10">ORC is composed of six subunits.</text>
</comment>
<keyword evidence="7" id="KW-0460">Magnesium</keyword>
<evidence type="ECO:0000313" key="13">
    <source>
        <dbReference type="EMBL" id="KAK1927127.1"/>
    </source>
</evidence>
<comment type="function">
    <text evidence="10">Component of the origin recognition complex (ORC) that binds origins of replication. DNA-binding is ATP-dependent, however specific DNA sequences that define origins of replication have not been identified so far. ORC is required to assemble the pre-replication complex necessary to initiate DNA replication.</text>
</comment>
<dbReference type="InterPro" id="IPR050311">
    <property type="entry name" value="ORC1/CDC6"/>
</dbReference>
<feature type="compositionally biased region" description="Basic residues" evidence="11">
    <location>
        <begin position="324"/>
        <end position="346"/>
    </location>
</feature>
<dbReference type="InterPro" id="IPR003593">
    <property type="entry name" value="AAA+_ATPase"/>
</dbReference>
<accession>A0AAD9L926</accession>
<dbReference type="Pfam" id="PF22606">
    <property type="entry name" value="Cdc6-ORC-like_ATPase_lid"/>
    <property type="match status" value="1"/>
</dbReference>
<dbReference type="PANTHER" id="PTHR10763:SF23">
    <property type="entry name" value="ORIGIN RECOGNITION COMPLEX SUBUNIT 1"/>
    <property type="match status" value="1"/>
</dbReference>
<feature type="domain" description="AAA+ ATPase" evidence="12">
    <location>
        <begin position="432"/>
        <end position="593"/>
    </location>
</feature>
<evidence type="ECO:0000256" key="2">
    <source>
        <dbReference type="ARBA" id="ARBA00008398"/>
    </source>
</evidence>
<dbReference type="InterPro" id="IPR027417">
    <property type="entry name" value="P-loop_NTPase"/>
</dbReference>
<comment type="similarity">
    <text evidence="2 10">Belongs to the ORC1 family.</text>
</comment>
<dbReference type="SMART" id="SM00382">
    <property type="entry name" value="AAA"/>
    <property type="match status" value="1"/>
</dbReference>
<evidence type="ECO:0000256" key="8">
    <source>
        <dbReference type="ARBA" id="ARBA00023125"/>
    </source>
</evidence>
<sequence>MSFTPRRSTRGQIFTPSPHPATSTLPKNVSFKWTSSPLGPSDSLPPSLDPEGLRTYYNSFSRITSSAKKRDEAVLNPGKKKKGDEEARFTIGDGVLVKVEGGVDGVGVLIRLWEEPEPRDEDEEDDDEGEGKGEGEGEGEEGRREKEKAEEGEGSGGGRRMMGEVHWCFRRQDLPGIMKNLSVKDNEVLLATSPTRPVTTTLPVALLLKTLPIYSLPFFKSQFEPTKSVVKGWEYVRTGVYFCAKAFDKSAKGGKVHSVDIDEWREGGKRGLGWDVRVAVDVPEEKSEPEASSSDDEGSVASAGHGSDEEDIAAVPGEDGVVKPSKRKRTTTARSSRTAKKPKTSRQKASTAQTATGTSRKTVPKGKKLPHPKSSTSHLPLSILSPDQLPRDPYERALRLLHVGATPESLPCREEEFVDVLSRVEEGVETGGGGCLYIAGVPGTGKTATVHAVVKELKRKAEDGELPPFSYVEINGLKIPSPQHAYTVLWEAISGAKGVSTKTALRGLEAHFGRKTAGVRGPRNNTYVVLMDELDQLLTTKQDVVYNFFNWPTMRDSQLYVIAVANRMDLPQHLAAKIKSRLGLQTILFQPYDRQSLIEIVQSRLIPHPQNKAEHKVLQPDAIALAATKMAGTNGDARRVLDACRRAVEVAIEPKEGNEGNTVLRHPVTAKEMMSVLNLMSSSPVALFLKQCSLQQKMMLAAVVRCVRREGIPEIPWRAVRTDHDALTRSLVDTNDLLSSAELAIVFSSLLATHALTWAYDLKQSYDDRKVALGMEIGEVGRILMNEGEAWRRALAGT</sequence>
<feature type="compositionally biased region" description="Basic and acidic residues" evidence="11">
    <location>
        <begin position="130"/>
        <end position="151"/>
    </location>
</feature>
<feature type="region of interest" description="Disordered" evidence="11">
    <location>
        <begin position="66"/>
        <end position="85"/>
    </location>
</feature>
<dbReference type="Gene3D" id="1.10.8.60">
    <property type="match status" value="1"/>
</dbReference>
<reference evidence="13" key="1">
    <citation type="submission" date="2023-02" db="EMBL/GenBank/DDBJ databases">
        <title>Identification and recombinant expression of a fungal hydrolase from Papiliotrema laurentii that hydrolyzes apple cutin and clears colloidal polyester polyurethane.</title>
        <authorList>
            <consortium name="DOE Joint Genome Institute"/>
            <person name="Roman V.A."/>
            <person name="Bojanowski C."/>
            <person name="Crable B.R."/>
            <person name="Wagner D.N."/>
            <person name="Hung C.S."/>
            <person name="Nadeau L.J."/>
            <person name="Schratz L."/>
            <person name="Haridas S."/>
            <person name="Pangilinan J."/>
            <person name="Lipzen A."/>
            <person name="Na H."/>
            <person name="Yan M."/>
            <person name="Ng V."/>
            <person name="Grigoriev I.V."/>
            <person name="Spatafora J.W."/>
            <person name="Barlow D."/>
            <person name="Biffinger J."/>
            <person name="Kelley-Loughnane N."/>
            <person name="Varaljay V.A."/>
            <person name="Crookes-Goodson W.J."/>
        </authorList>
    </citation>
    <scope>NUCLEOTIDE SEQUENCE</scope>
    <source>
        <strain evidence="13">5307AH</strain>
    </source>
</reference>
<dbReference type="InterPro" id="IPR003959">
    <property type="entry name" value="ATPase_AAA_core"/>
</dbReference>
<protein>
    <recommendedName>
        <fullName evidence="10">Origin recognition complex subunit 1</fullName>
    </recommendedName>
</protein>
<feature type="compositionally biased region" description="Basic residues" evidence="11">
    <location>
        <begin position="362"/>
        <end position="371"/>
    </location>
</feature>
<keyword evidence="8 10" id="KW-0238">DNA-binding</keyword>
<proteinExistence type="inferred from homology"/>
<evidence type="ECO:0000256" key="6">
    <source>
        <dbReference type="ARBA" id="ARBA00022840"/>
    </source>
</evidence>
<comment type="subcellular location">
    <subcellularLocation>
        <location evidence="1 10">Nucleus</location>
    </subcellularLocation>
</comment>
<keyword evidence="14" id="KW-1185">Reference proteome</keyword>
<dbReference type="Gene3D" id="3.40.50.300">
    <property type="entry name" value="P-loop containing nucleotide triphosphate hydrolases"/>
    <property type="match status" value="1"/>
</dbReference>
<dbReference type="GO" id="GO:0033314">
    <property type="term" value="P:mitotic DNA replication checkpoint signaling"/>
    <property type="evidence" value="ECO:0007669"/>
    <property type="project" value="TreeGrafter"/>
</dbReference>
<feature type="region of interest" description="Disordered" evidence="11">
    <location>
        <begin position="1"/>
        <end position="50"/>
    </location>
</feature>
<name>A0AAD9L926_PAPLA</name>
<dbReference type="EMBL" id="JAODAN010000001">
    <property type="protein sequence ID" value="KAK1927127.1"/>
    <property type="molecule type" value="Genomic_DNA"/>
</dbReference>
<feature type="compositionally biased region" description="Low complexity" evidence="11">
    <location>
        <begin position="35"/>
        <end position="50"/>
    </location>
</feature>
<evidence type="ECO:0000256" key="5">
    <source>
        <dbReference type="ARBA" id="ARBA00022741"/>
    </source>
</evidence>
<keyword evidence="5 10" id="KW-0547">Nucleotide-binding</keyword>
<dbReference type="GO" id="GO:0003688">
    <property type="term" value="F:DNA replication origin binding"/>
    <property type="evidence" value="ECO:0007669"/>
    <property type="project" value="UniProtKB-ARBA"/>
</dbReference>
<dbReference type="GO" id="GO:0005664">
    <property type="term" value="C:nuclear origin of replication recognition complex"/>
    <property type="evidence" value="ECO:0007669"/>
    <property type="project" value="TreeGrafter"/>
</dbReference>
<dbReference type="InterPro" id="IPR054425">
    <property type="entry name" value="Cdc6_ORC1-like_ATPase_lid"/>
</dbReference>
<keyword evidence="13" id="KW-0378">Hydrolase</keyword>
<evidence type="ECO:0000256" key="3">
    <source>
        <dbReference type="ARBA" id="ARBA00022705"/>
    </source>
</evidence>
<dbReference type="GO" id="GO:0005524">
    <property type="term" value="F:ATP binding"/>
    <property type="evidence" value="ECO:0007669"/>
    <property type="project" value="UniProtKB-KW"/>
</dbReference>
<dbReference type="Pfam" id="PF00004">
    <property type="entry name" value="AAA"/>
    <property type="match status" value="1"/>
</dbReference>
<evidence type="ECO:0000256" key="1">
    <source>
        <dbReference type="ARBA" id="ARBA00004123"/>
    </source>
</evidence>
<keyword evidence="9 10" id="KW-0539">Nucleus</keyword>
<feature type="compositionally biased region" description="Polar residues" evidence="11">
    <location>
        <begin position="1"/>
        <end position="34"/>
    </location>
</feature>
<dbReference type="PANTHER" id="PTHR10763">
    <property type="entry name" value="CELL DIVISION CONTROL PROTEIN 6-RELATED"/>
    <property type="match status" value="1"/>
</dbReference>
<comment type="caution">
    <text evidence="13">The sequence shown here is derived from an EMBL/GenBank/DDBJ whole genome shotgun (WGS) entry which is preliminary data.</text>
</comment>
<feature type="compositionally biased region" description="Polar residues" evidence="11">
    <location>
        <begin position="347"/>
        <end position="361"/>
    </location>
</feature>
<evidence type="ECO:0000256" key="11">
    <source>
        <dbReference type="SAM" id="MobiDB-lite"/>
    </source>
</evidence>
<dbReference type="GO" id="GO:0016887">
    <property type="term" value="F:ATP hydrolysis activity"/>
    <property type="evidence" value="ECO:0007669"/>
    <property type="project" value="InterPro"/>
</dbReference>
<evidence type="ECO:0000256" key="7">
    <source>
        <dbReference type="ARBA" id="ARBA00022842"/>
    </source>
</evidence>
<evidence type="ECO:0000259" key="12">
    <source>
        <dbReference type="SMART" id="SM00382"/>
    </source>
</evidence>
<dbReference type="SUPFAM" id="SSF52540">
    <property type="entry name" value="P-loop containing nucleoside triphosphate hydrolases"/>
    <property type="match status" value="1"/>
</dbReference>
<feature type="region of interest" description="Disordered" evidence="11">
    <location>
        <begin position="283"/>
        <end position="388"/>
    </location>
</feature>
<dbReference type="Proteomes" id="UP001182556">
    <property type="component" value="Unassembled WGS sequence"/>
</dbReference>
<dbReference type="CDD" id="cd00009">
    <property type="entry name" value="AAA"/>
    <property type="match status" value="1"/>
</dbReference>
<evidence type="ECO:0000256" key="9">
    <source>
        <dbReference type="ARBA" id="ARBA00023242"/>
    </source>
</evidence>
<evidence type="ECO:0000313" key="14">
    <source>
        <dbReference type="Proteomes" id="UP001182556"/>
    </source>
</evidence>
<dbReference type="AlphaFoldDB" id="A0AAD9L926"/>
<dbReference type="GO" id="GO:0046872">
    <property type="term" value="F:metal ion binding"/>
    <property type="evidence" value="ECO:0007669"/>
    <property type="project" value="UniProtKB-KW"/>
</dbReference>
<dbReference type="GO" id="GO:0006270">
    <property type="term" value="P:DNA replication initiation"/>
    <property type="evidence" value="ECO:0007669"/>
    <property type="project" value="TreeGrafter"/>
</dbReference>
<keyword evidence="6 10" id="KW-0067">ATP-binding</keyword>
<evidence type="ECO:0000256" key="4">
    <source>
        <dbReference type="ARBA" id="ARBA00022723"/>
    </source>
</evidence>